<protein>
    <recommendedName>
        <fullName evidence="4">TonB-dependent receptor-like beta-barrel domain-containing protein</fullName>
    </recommendedName>
</protein>
<dbReference type="Proteomes" id="UP000256970">
    <property type="component" value="Unassembled WGS sequence"/>
</dbReference>
<sequence length="418" mass="44276">MCRTLHGLLLAILITACVQQTLLPAAAAAAAAKAAPQHQHRASHSRRLLQPFELLKTNTTRRKVALLPQSSSGRINERKVDDATRNVVAPEVPAASLLDFDPLVQDQITASAERVPRTGATNLNFGGVSKRTYQMALRTDRTSASTTTAGDVRTISGPISGRSGARVVERSAALAQHRIAPAGPVVNSTAEQRPRFVGQEDYRFLGAWDVLATAGVDYAFLGDYSAFTQGDYGRLIDPNTGQRRVIGPAPQDAYGEAESDYGQIGGLDSSLTLTSRTATTLDDDAGRAAAFVRSELVSQGPNNLARGNARSSAVWGTTSARKNDDVFGGGTVIQPTVPNRRSGAGHAVVMRGTTYRGTQRPSIAMRSGNAGTVLSRNGTIGSASDQLSYVAATRWSAARSQNVALGTNANFDFEVGRR</sequence>
<proteinExistence type="predicted"/>
<accession>A0A383VFI2</accession>
<reference evidence="2 3" key="1">
    <citation type="submission" date="2016-10" db="EMBL/GenBank/DDBJ databases">
        <authorList>
            <person name="Cai Z."/>
        </authorList>
    </citation>
    <scope>NUCLEOTIDE SEQUENCE [LARGE SCALE GENOMIC DNA]</scope>
</reference>
<name>A0A383VFI2_TETOB</name>
<evidence type="ECO:0000313" key="3">
    <source>
        <dbReference type="Proteomes" id="UP000256970"/>
    </source>
</evidence>
<keyword evidence="1" id="KW-0732">Signal</keyword>
<dbReference type="AlphaFoldDB" id="A0A383VFI2"/>
<evidence type="ECO:0000256" key="1">
    <source>
        <dbReference type="SAM" id="SignalP"/>
    </source>
</evidence>
<dbReference type="EMBL" id="FNXT01000357">
    <property type="protein sequence ID" value="SZX63941.1"/>
    <property type="molecule type" value="Genomic_DNA"/>
</dbReference>
<keyword evidence="3" id="KW-1185">Reference proteome</keyword>
<evidence type="ECO:0008006" key="4">
    <source>
        <dbReference type="Google" id="ProtNLM"/>
    </source>
</evidence>
<gene>
    <name evidence="2" type="ORF">BQ4739_LOCUS4480</name>
</gene>
<dbReference type="PROSITE" id="PS51257">
    <property type="entry name" value="PROKAR_LIPOPROTEIN"/>
    <property type="match status" value="1"/>
</dbReference>
<feature type="chain" id="PRO_5016690485" description="TonB-dependent receptor-like beta-barrel domain-containing protein" evidence="1">
    <location>
        <begin position="21"/>
        <end position="418"/>
    </location>
</feature>
<organism evidence="2 3">
    <name type="scientific">Tetradesmus obliquus</name>
    <name type="common">Green alga</name>
    <name type="synonym">Acutodesmus obliquus</name>
    <dbReference type="NCBI Taxonomy" id="3088"/>
    <lineage>
        <taxon>Eukaryota</taxon>
        <taxon>Viridiplantae</taxon>
        <taxon>Chlorophyta</taxon>
        <taxon>core chlorophytes</taxon>
        <taxon>Chlorophyceae</taxon>
        <taxon>CS clade</taxon>
        <taxon>Sphaeropleales</taxon>
        <taxon>Scenedesmaceae</taxon>
        <taxon>Tetradesmus</taxon>
    </lineage>
</organism>
<evidence type="ECO:0000313" key="2">
    <source>
        <dbReference type="EMBL" id="SZX63941.1"/>
    </source>
</evidence>
<feature type="signal peptide" evidence="1">
    <location>
        <begin position="1"/>
        <end position="20"/>
    </location>
</feature>